<evidence type="ECO:0000313" key="3">
    <source>
        <dbReference type="EMBL" id="HIT42196.1"/>
    </source>
</evidence>
<feature type="domain" description="Bacterial transcriptional activator" evidence="2">
    <location>
        <begin position="111"/>
        <end position="252"/>
    </location>
</feature>
<name>A0A9D1GK27_9FIRM</name>
<protein>
    <submittedName>
        <fullName evidence="3">Transcriptional regulator</fullName>
    </submittedName>
</protein>
<dbReference type="Pfam" id="PF03704">
    <property type="entry name" value="BTAD"/>
    <property type="match status" value="1"/>
</dbReference>
<dbReference type="EMBL" id="DVKS01000153">
    <property type="protein sequence ID" value="HIT42196.1"/>
    <property type="molecule type" value="Genomic_DNA"/>
</dbReference>
<dbReference type="Gene3D" id="1.10.10.10">
    <property type="entry name" value="Winged helix-like DNA-binding domain superfamily/Winged helix DNA-binding domain"/>
    <property type="match status" value="1"/>
</dbReference>
<reference evidence="3" key="2">
    <citation type="journal article" date="2021" name="PeerJ">
        <title>Extensive microbial diversity within the chicken gut microbiome revealed by metagenomics and culture.</title>
        <authorList>
            <person name="Gilroy R."/>
            <person name="Ravi A."/>
            <person name="Getino M."/>
            <person name="Pursley I."/>
            <person name="Horton D.L."/>
            <person name="Alikhan N.F."/>
            <person name="Baker D."/>
            <person name="Gharbi K."/>
            <person name="Hall N."/>
            <person name="Watson M."/>
            <person name="Adriaenssens E.M."/>
            <person name="Foster-Nyarko E."/>
            <person name="Jarju S."/>
            <person name="Secka A."/>
            <person name="Antonio M."/>
            <person name="Oren A."/>
            <person name="Chaudhuri R.R."/>
            <person name="La Ragione R."/>
            <person name="Hildebrand F."/>
            <person name="Pallen M.J."/>
        </authorList>
    </citation>
    <scope>NUCLEOTIDE SEQUENCE</scope>
    <source>
        <strain evidence="3">CHK123-3438</strain>
    </source>
</reference>
<feature type="coiled-coil region" evidence="1">
    <location>
        <begin position="119"/>
        <end position="146"/>
    </location>
</feature>
<dbReference type="SUPFAM" id="SSF46894">
    <property type="entry name" value="C-terminal effector domain of the bipartite response regulators"/>
    <property type="match status" value="1"/>
</dbReference>
<reference evidence="3" key="1">
    <citation type="submission" date="2020-10" db="EMBL/GenBank/DDBJ databases">
        <authorList>
            <person name="Gilroy R."/>
        </authorList>
    </citation>
    <scope>NUCLEOTIDE SEQUENCE</scope>
    <source>
        <strain evidence="3">CHK123-3438</strain>
    </source>
</reference>
<dbReference type="Proteomes" id="UP000886860">
    <property type="component" value="Unassembled WGS sequence"/>
</dbReference>
<dbReference type="InterPro" id="IPR011990">
    <property type="entry name" value="TPR-like_helical_dom_sf"/>
</dbReference>
<sequence length="417" mass="48318">MEKKGPVFTANMLGGLSFYYGDEAFTIKCNNTSKVMQLFLILLGAGDEGIPRVQLLEALYGRDDTQDTKNAFRILVFRLRRLLEDTIIPKDDYIVVEKGIYRFGGHLDIRIDYKIFLEHADRALKIENTERKLEELKQVCESYSGEFLPFLANEEWVAVESVHCKDTYFNCLREVCKLLKEQGRYEDMLELCSRAIDIYPFEEWQLVQIDCLLAMNRYKEALKVYEDATTLFFEELGLSPSEKMLARFRAMSGQIHYAMGTLTDIKDSLKEKEFVPGAYYCSYPSFIDSYRIIVRMIERSGQSVFLMLCTLTDSKGNPMEREDLLTEYAAGLNQAICKSLRRGDLFTRYSPNQFLVLLIGIKQEDCEITYNRINGKFREICPSQKVQIRYYVSSIAEIRKEKSGLSFGASGNRWKKK</sequence>
<comment type="caution">
    <text evidence="3">The sequence shown here is derived from an EMBL/GenBank/DDBJ whole genome shotgun (WGS) entry which is preliminary data.</text>
</comment>
<dbReference type="SMART" id="SM01043">
    <property type="entry name" value="BTAD"/>
    <property type="match status" value="1"/>
</dbReference>
<dbReference type="InterPro" id="IPR036388">
    <property type="entry name" value="WH-like_DNA-bd_sf"/>
</dbReference>
<dbReference type="PANTHER" id="PTHR35807">
    <property type="entry name" value="TRANSCRIPTIONAL REGULATOR REDD-RELATED"/>
    <property type="match status" value="1"/>
</dbReference>
<dbReference type="GO" id="GO:0006355">
    <property type="term" value="P:regulation of DNA-templated transcription"/>
    <property type="evidence" value="ECO:0007669"/>
    <property type="project" value="InterPro"/>
</dbReference>
<accession>A0A9D1GK27</accession>
<gene>
    <name evidence="3" type="ORF">IAB60_08920</name>
</gene>
<dbReference type="InterPro" id="IPR016032">
    <property type="entry name" value="Sig_transdc_resp-reg_C-effctor"/>
</dbReference>
<dbReference type="InterPro" id="IPR051677">
    <property type="entry name" value="AfsR-DnrI-RedD_regulator"/>
</dbReference>
<dbReference type="AlphaFoldDB" id="A0A9D1GK27"/>
<dbReference type="GO" id="GO:0003677">
    <property type="term" value="F:DNA binding"/>
    <property type="evidence" value="ECO:0007669"/>
    <property type="project" value="InterPro"/>
</dbReference>
<dbReference type="SUPFAM" id="SSF55073">
    <property type="entry name" value="Nucleotide cyclase"/>
    <property type="match status" value="1"/>
</dbReference>
<keyword evidence="1" id="KW-0175">Coiled coil</keyword>
<proteinExistence type="predicted"/>
<dbReference type="PANTHER" id="PTHR35807:SF2">
    <property type="entry name" value="TRANSCRIPTIONAL ACTIVATOR DOMAIN"/>
    <property type="match status" value="1"/>
</dbReference>
<evidence type="ECO:0000259" key="2">
    <source>
        <dbReference type="SMART" id="SM01043"/>
    </source>
</evidence>
<dbReference type="InterPro" id="IPR029787">
    <property type="entry name" value="Nucleotide_cyclase"/>
</dbReference>
<organism evidence="3 4">
    <name type="scientific">Candidatus Caccovicinus merdipullorum</name>
    <dbReference type="NCBI Taxonomy" id="2840724"/>
    <lineage>
        <taxon>Bacteria</taxon>
        <taxon>Bacillati</taxon>
        <taxon>Bacillota</taxon>
        <taxon>Clostridia</taxon>
        <taxon>Eubacteriales</taxon>
        <taxon>Candidatus Caccovicinus</taxon>
    </lineage>
</organism>
<evidence type="ECO:0000256" key="1">
    <source>
        <dbReference type="SAM" id="Coils"/>
    </source>
</evidence>
<evidence type="ECO:0000313" key="4">
    <source>
        <dbReference type="Proteomes" id="UP000886860"/>
    </source>
</evidence>
<dbReference type="Gene3D" id="1.25.40.10">
    <property type="entry name" value="Tetratricopeptide repeat domain"/>
    <property type="match status" value="1"/>
</dbReference>
<dbReference type="SUPFAM" id="SSF48452">
    <property type="entry name" value="TPR-like"/>
    <property type="match status" value="1"/>
</dbReference>
<dbReference type="InterPro" id="IPR005158">
    <property type="entry name" value="BTAD"/>
</dbReference>